<reference evidence="1" key="1">
    <citation type="submission" date="2014-09" db="EMBL/GenBank/DDBJ databases">
        <authorList>
            <person name="Magalhaes I.L.F."/>
            <person name="Oliveira U."/>
            <person name="Santos F.R."/>
            <person name="Vidigal T.H.D.A."/>
            <person name="Brescovit A.D."/>
            <person name="Santos A.J."/>
        </authorList>
    </citation>
    <scope>NUCLEOTIDE SEQUENCE</scope>
    <source>
        <tissue evidence="1">Shoot tissue taken approximately 20 cm above the soil surface</tissue>
    </source>
</reference>
<organism evidence="1">
    <name type="scientific">Arundo donax</name>
    <name type="common">Giant reed</name>
    <name type="synonym">Donax arundinaceus</name>
    <dbReference type="NCBI Taxonomy" id="35708"/>
    <lineage>
        <taxon>Eukaryota</taxon>
        <taxon>Viridiplantae</taxon>
        <taxon>Streptophyta</taxon>
        <taxon>Embryophyta</taxon>
        <taxon>Tracheophyta</taxon>
        <taxon>Spermatophyta</taxon>
        <taxon>Magnoliopsida</taxon>
        <taxon>Liliopsida</taxon>
        <taxon>Poales</taxon>
        <taxon>Poaceae</taxon>
        <taxon>PACMAD clade</taxon>
        <taxon>Arundinoideae</taxon>
        <taxon>Arundineae</taxon>
        <taxon>Arundo</taxon>
    </lineage>
</organism>
<protein>
    <submittedName>
        <fullName evidence="1">Uncharacterized protein</fullName>
    </submittedName>
</protein>
<proteinExistence type="predicted"/>
<dbReference type="EMBL" id="GBRH01202055">
    <property type="protein sequence ID" value="JAD95840.1"/>
    <property type="molecule type" value="Transcribed_RNA"/>
</dbReference>
<name>A0A0A9ED85_ARUDO</name>
<accession>A0A0A9ED85</accession>
<sequence length="55" mass="6161">MHAEFSFISDPLAYLIVLVTLVAKYLDFSSQIRQSLLVEAIGRNTSTFSLLCNSH</sequence>
<dbReference type="AlphaFoldDB" id="A0A0A9ED85"/>
<reference evidence="1" key="2">
    <citation type="journal article" date="2015" name="Data Brief">
        <title>Shoot transcriptome of the giant reed, Arundo donax.</title>
        <authorList>
            <person name="Barrero R.A."/>
            <person name="Guerrero F.D."/>
            <person name="Moolhuijzen P."/>
            <person name="Goolsby J.A."/>
            <person name="Tidwell J."/>
            <person name="Bellgard S.E."/>
            <person name="Bellgard M.I."/>
        </authorList>
    </citation>
    <scope>NUCLEOTIDE SEQUENCE</scope>
    <source>
        <tissue evidence="1">Shoot tissue taken approximately 20 cm above the soil surface</tissue>
    </source>
</reference>
<evidence type="ECO:0000313" key="1">
    <source>
        <dbReference type="EMBL" id="JAD95840.1"/>
    </source>
</evidence>